<dbReference type="GO" id="GO:0043565">
    <property type="term" value="F:sequence-specific DNA binding"/>
    <property type="evidence" value="ECO:0007669"/>
    <property type="project" value="InterPro"/>
</dbReference>
<dbReference type="Proteomes" id="UP000254589">
    <property type="component" value="Unassembled WGS sequence"/>
</dbReference>
<keyword evidence="3" id="KW-0804">Transcription</keyword>
<gene>
    <name evidence="6" type="primary">btr_4</name>
    <name evidence="6" type="ORF">NCTC13159_05093</name>
    <name evidence="5" type="ORF">RO07_21210</name>
</gene>
<feature type="domain" description="HTH araC/xylS-type" evidence="4">
    <location>
        <begin position="188"/>
        <end position="286"/>
    </location>
</feature>
<dbReference type="EMBL" id="UGSJ01000002">
    <property type="protein sequence ID" value="SUD95621.1"/>
    <property type="molecule type" value="Genomic_DNA"/>
</dbReference>
<reference evidence="7" key="1">
    <citation type="submission" date="2014-12" db="EMBL/GenBank/DDBJ databases">
        <title>Complete Genome Sequencing of Pandoraea pulmonicola DSM 16583.</title>
        <authorList>
            <person name="Chan K.-G."/>
        </authorList>
    </citation>
    <scope>NUCLEOTIDE SEQUENCE [LARGE SCALE GENOMIC DNA]</scope>
    <source>
        <strain evidence="7">DSM 16583</strain>
    </source>
</reference>
<dbReference type="RefSeq" id="WP_039411192.1">
    <property type="nucleotide sequence ID" value="NZ_CP010310.2"/>
</dbReference>
<dbReference type="Pfam" id="PF12833">
    <property type="entry name" value="HTH_18"/>
    <property type="match status" value="1"/>
</dbReference>
<sequence length="289" mass="31564">MSAVPSALVPHSGQRKRLLSSASLGWSGIGAEMFGIAAGSHRIPAIAHHRVAVHVGRPVRTTCRCDGKRTSRIQSHGDADVVPAGFDGEWTDDASCTIFSIWFAADFAQVTCERLGSTGTAAQIRPRAQWRDGRFQQLAWALLAELEAAETSDPLYAESLGTAMLVRLAGVDARQERTRRMLSARAAARVIDYIEAHLDERLSLNDLAALVDLSATHFKVLFRETMGTPVHQYVVTRRLERAKTLLQQGHLSVSQVALEAGFAHQSHLAAWMKRRLGVTPRDIARGAAD</sequence>
<evidence type="ECO:0000256" key="3">
    <source>
        <dbReference type="ARBA" id="ARBA00023163"/>
    </source>
</evidence>
<evidence type="ECO:0000256" key="1">
    <source>
        <dbReference type="ARBA" id="ARBA00023015"/>
    </source>
</evidence>
<name>A0AAJ5D3B4_PANPU</name>
<dbReference type="PANTHER" id="PTHR46796">
    <property type="entry name" value="HTH-TYPE TRANSCRIPTIONAL ACTIVATOR RHAS-RELATED"/>
    <property type="match status" value="1"/>
</dbReference>
<dbReference type="SUPFAM" id="SSF46689">
    <property type="entry name" value="Homeodomain-like"/>
    <property type="match status" value="2"/>
</dbReference>
<dbReference type="SMART" id="SM00342">
    <property type="entry name" value="HTH_ARAC"/>
    <property type="match status" value="1"/>
</dbReference>
<accession>A0AAJ5D3B4</accession>
<evidence type="ECO:0000313" key="6">
    <source>
        <dbReference type="EMBL" id="SUD95621.1"/>
    </source>
</evidence>
<evidence type="ECO:0000313" key="7">
    <source>
        <dbReference type="Proteomes" id="UP000035086"/>
    </source>
</evidence>
<proteinExistence type="predicted"/>
<dbReference type="Gene3D" id="1.10.10.60">
    <property type="entry name" value="Homeodomain-like"/>
    <property type="match status" value="1"/>
</dbReference>
<dbReference type="GO" id="GO:0003700">
    <property type="term" value="F:DNA-binding transcription factor activity"/>
    <property type="evidence" value="ECO:0007669"/>
    <property type="project" value="InterPro"/>
</dbReference>
<evidence type="ECO:0000313" key="5">
    <source>
        <dbReference type="EMBL" id="AJC22374.1"/>
    </source>
</evidence>
<dbReference type="InterPro" id="IPR018060">
    <property type="entry name" value="HTH_AraC"/>
</dbReference>
<dbReference type="EMBL" id="CP010310">
    <property type="protein sequence ID" value="AJC22374.1"/>
    <property type="molecule type" value="Genomic_DNA"/>
</dbReference>
<dbReference type="InterPro" id="IPR050204">
    <property type="entry name" value="AraC_XylS_family_regulators"/>
</dbReference>
<dbReference type="KEGG" id="ppul:RO07_21210"/>
<reference evidence="5" key="2">
    <citation type="submission" date="2016-11" db="EMBL/GenBank/DDBJ databases">
        <title>Complete Genome Sequencing of Pandoraea pulmonicola DSM 16583.</title>
        <authorList>
            <person name="Chan K.-G."/>
        </authorList>
    </citation>
    <scope>NUCLEOTIDE SEQUENCE</scope>
    <source>
        <strain evidence="5">DSM 16583</strain>
    </source>
</reference>
<dbReference type="InterPro" id="IPR009057">
    <property type="entry name" value="Homeodomain-like_sf"/>
</dbReference>
<reference evidence="6 8" key="3">
    <citation type="submission" date="2018-06" db="EMBL/GenBank/DDBJ databases">
        <authorList>
            <consortium name="Pathogen Informatics"/>
            <person name="Doyle S."/>
        </authorList>
    </citation>
    <scope>NUCLEOTIDE SEQUENCE [LARGE SCALE GENOMIC DNA]</scope>
    <source>
        <strain evidence="6 8">NCTC13159</strain>
    </source>
</reference>
<organism evidence="6 8">
    <name type="scientific">Pandoraea pulmonicola</name>
    <dbReference type="NCBI Taxonomy" id="93221"/>
    <lineage>
        <taxon>Bacteria</taxon>
        <taxon>Pseudomonadati</taxon>
        <taxon>Pseudomonadota</taxon>
        <taxon>Betaproteobacteria</taxon>
        <taxon>Burkholderiales</taxon>
        <taxon>Burkholderiaceae</taxon>
        <taxon>Pandoraea</taxon>
    </lineage>
</organism>
<keyword evidence="7" id="KW-1185">Reference proteome</keyword>
<protein>
    <submittedName>
        <fullName evidence="5">AraC family transcriptional regulator</fullName>
    </submittedName>
    <submittedName>
        <fullName evidence="6">Bacillibactin transport regulator</fullName>
    </submittedName>
</protein>
<keyword evidence="1" id="KW-0805">Transcription regulation</keyword>
<dbReference type="PROSITE" id="PS01124">
    <property type="entry name" value="HTH_ARAC_FAMILY_2"/>
    <property type="match status" value="1"/>
</dbReference>
<dbReference type="PANTHER" id="PTHR46796:SF6">
    <property type="entry name" value="ARAC SUBFAMILY"/>
    <property type="match status" value="1"/>
</dbReference>
<evidence type="ECO:0000259" key="4">
    <source>
        <dbReference type="PROSITE" id="PS01124"/>
    </source>
</evidence>
<evidence type="ECO:0000256" key="2">
    <source>
        <dbReference type="ARBA" id="ARBA00023125"/>
    </source>
</evidence>
<keyword evidence="2" id="KW-0238">DNA-binding</keyword>
<evidence type="ECO:0000313" key="8">
    <source>
        <dbReference type="Proteomes" id="UP000254589"/>
    </source>
</evidence>
<dbReference type="AlphaFoldDB" id="A0AAJ5D3B4"/>
<dbReference type="Proteomes" id="UP000035086">
    <property type="component" value="Chromosome"/>
</dbReference>